<dbReference type="Proteomes" id="UP001153678">
    <property type="component" value="Unassembled WGS sequence"/>
</dbReference>
<gene>
    <name evidence="2" type="ORF">FWILDA_LOCUS2475</name>
</gene>
<organism evidence="2 3">
    <name type="scientific">Funneliformis geosporum</name>
    <dbReference type="NCBI Taxonomy" id="1117311"/>
    <lineage>
        <taxon>Eukaryota</taxon>
        <taxon>Fungi</taxon>
        <taxon>Fungi incertae sedis</taxon>
        <taxon>Mucoromycota</taxon>
        <taxon>Glomeromycotina</taxon>
        <taxon>Glomeromycetes</taxon>
        <taxon>Glomerales</taxon>
        <taxon>Glomeraceae</taxon>
        <taxon>Funneliformis</taxon>
    </lineage>
</organism>
<sequence length="706" mass="82057">MNMERNPYKRSIKEENPYRMKREENPYLRKVENPYIKKEENSYFKNENSYRQNQEYLKKQENKSYGPRNDMIPYIKKYEEKPIPIEKKEINHKYRRENPYIKEHLKDQQNASFDVEISDPIVTSPESPSVLKVDRFRLRNVPVHKENPYANWKFSSIKDIDQNHEAKCIRSSARIDDQYIRIDAFTVTPKPVNYNYLIEIDWKLNEEFIDAVRIEQGAVAEPNDVANENVKDKRIKDDVIERADRDEVIDNEKVDDIKSPGDIKVVDDSKSLKCFYESKKLEEAIEIKTEATTIVEPHKSIESEKEIITTEEMTLVEPHKQVESEKDLITMEEMKLVELLEQDESEKNLITTEETCFDEAIKQDESEKDLIRMEASLFYEPFEQNESEENLYISEATIVDELPEHDEPKKDLFTTEATIVYETLEQSESDKDLISTEAATFDEQIKQPESEKELIQMEATTVIELQKPNEFENEMQADASQNPREESISYPLIVSPKEDKMERLEKETTKIAERVNASDKVKALKSQLHLLFNHKMSESAAPKENSDQYKIDNQVVVKPDKPVSKSSENGVKKEPGKAIHVGNTFCEKRTIKADQALQLSPTKDKLERGLPATLNVKLCQTYTISQKSKLPNSVPTYILVGDRFVREDKALIDLDKDDSVETSSINNIKPVQVKLLPPELQEIDYTGWIMQQIVKPSGSFLEEFEG</sequence>
<protein>
    <submittedName>
        <fullName evidence="2">19309_t:CDS:1</fullName>
    </submittedName>
</protein>
<reference evidence="2" key="1">
    <citation type="submission" date="2022-08" db="EMBL/GenBank/DDBJ databases">
        <authorList>
            <person name="Kallberg Y."/>
            <person name="Tangrot J."/>
            <person name="Rosling A."/>
        </authorList>
    </citation>
    <scope>NUCLEOTIDE SEQUENCE</scope>
    <source>
        <strain evidence="2">Wild A</strain>
    </source>
</reference>
<dbReference type="EMBL" id="CAMKVN010000288">
    <property type="protein sequence ID" value="CAI2166241.1"/>
    <property type="molecule type" value="Genomic_DNA"/>
</dbReference>
<feature type="compositionally biased region" description="Basic and acidic residues" evidence="1">
    <location>
        <begin position="11"/>
        <end position="25"/>
    </location>
</feature>
<accession>A0A9W4SE92</accession>
<feature type="compositionally biased region" description="Polar residues" evidence="1">
    <location>
        <begin position="43"/>
        <end position="55"/>
    </location>
</feature>
<feature type="region of interest" description="Disordered" evidence="1">
    <location>
        <begin position="43"/>
        <end position="68"/>
    </location>
</feature>
<evidence type="ECO:0000313" key="2">
    <source>
        <dbReference type="EMBL" id="CAI2166241.1"/>
    </source>
</evidence>
<evidence type="ECO:0000256" key="1">
    <source>
        <dbReference type="SAM" id="MobiDB-lite"/>
    </source>
</evidence>
<dbReference type="AlphaFoldDB" id="A0A9W4SE92"/>
<evidence type="ECO:0000313" key="3">
    <source>
        <dbReference type="Proteomes" id="UP001153678"/>
    </source>
</evidence>
<proteinExistence type="predicted"/>
<name>A0A9W4SE92_9GLOM</name>
<dbReference type="OrthoDB" id="2336765at2759"/>
<comment type="caution">
    <text evidence="2">The sequence shown here is derived from an EMBL/GenBank/DDBJ whole genome shotgun (WGS) entry which is preliminary data.</text>
</comment>
<feature type="region of interest" description="Disordered" evidence="1">
    <location>
        <begin position="1"/>
        <end position="25"/>
    </location>
</feature>
<keyword evidence="3" id="KW-1185">Reference proteome</keyword>